<dbReference type="EMBL" id="CP001146">
    <property type="protein sequence ID" value="ACI18356.1"/>
    <property type="molecule type" value="Genomic_DNA"/>
</dbReference>
<gene>
    <name evidence="1" type="ordered locus">DICTH_1146</name>
</gene>
<accession>B5YEM5</accession>
<dbReference type="RefSeq" id="WP_012546988.1">
    <property type="nucleotide sequence ID" value="NC_011297.1"/>
</dbReference>
<dbReference type="HOGENOM" id="CLU_3060976_0_0_0"/>
<dbReference type="PaxDb" id="309799-DICTH_1146"/>
<dbReference type="AlphaFoldDB" id="B5YEM5"/>
<evidence type="ECO:0000313" key="1">
    <source>
        <dbReference type="EMBL" id="ACI18356.1"/>
    </source>
</evidence>
<evidence type="ECO:0000313" key="2">
    <source>
        <dbReference type="Proteomes" id="UP000001733"/>
    </source>
</evidence>
<sequence length="53" mass="6424">MDDKELFQKILEELVGIRKELKRIADYLEVMAEKLKVEIIKVYAFLFVLFYLK</sequence>
<reference evidence="1 2" key="1">
    <citation type="journal article" date="2014" name="Genome Announc.">
        <title>Complete Genome Sequence of the Extreme Thermophile Dictyoglomus thermophilum H-6-12.</title>
        <authorList>
            <person name="Coil D.A."/>
            <person name="Badger J.H."/>
            <person name="Forberger H.C."/>
            <person name="Riggs F."/>
            <person name="Madupu R."/>
            <person name="Fedorova N."/>
            <person name="Ward N."/>
            <person name="Robb F.T."/>
            <person name="Eisen J.A."/>
        </authorList>
    </citation>
    <scope>NUCLEOTIDE SEQUENCE [LARGE SCALE GENOMIC DNA]</scope>
    <source>
        <strain evidence="2">ATCC 35947 / DSM 3960 / H-6-12</strain>
    </source>
</reference>
<dbReference type="STRING" id="309799.DICTH_1146"/>
<organism evidence="1 2">
    <name type="scientific">Dictyoglomus thermophilum (strain ATCC 35947 / DSM 3960 / H-6-12)</name>
    <dbReference type="NCBI Taxonomy" id="309799"/>
    <lineage>
        <taxon>Bacteria</taxon>
        <taxon>Pseudomonadati</taxon>
        <taxon>Dictyoglomota</taxon>
        <taxon>Dictyoglomia</taxon>
        <taxon>Dictyoglomales</taxon>
        <taxon>Dictyoglomaceae</taxon>
        <taxon>Dictyoglomus</taxon>
    </lineage>
</organism>
<dbReference type="Proteomes" id="UP000001733">
    <property type="component" value="Chromosome"/>
</dbReference>
<protein>
    <submittedName>
        <fullName evidence="1">Uncharacterized protein</fullName>
    </submittedName>
</protein>
<keyword evidence="2" id="KW-1185">Reference proteome</keyword>
<dbReference type="KEGG" id="dth:DICTH_1146"/>
<name>B5YEM5_DICT6</name>
<proteinExistence type="predicted"/>